<dbReference type="EMBL" id="LR797194">
    <property type="protein sequence ID" value="CAB4193038.1"/>
    <property type="molecule type" value="Genomic_DNA"/>
</dbReference>
<evidence type="ECO:0000313" key="3">
    <source>
        <dbReference type="EMBL" id="CAB4193038.1"/>
    </source>
</evidence>
<dbReference type="EMBL" id="LR797079">
    <property type="protein sequence ID" value="CAB4185766.1"/>
    <property type="molecule type" value="Genomic_DNA"/>
</dbReference>
<accession>A0A6J5PUW8</accession>
<protein>
    <submittedName>
        <fullName evidence="1">Uncharacterized protein</fullName>
    </submittedName>
</protein>
<proteinExistence type="predicted"/>
<evidence type="ECO:0000313" key="4">
    <source>
        <dbReference type="EMBL" id="CAB5230487.1"/>
    </source>
</evidence>
<reference evidence="1" key="1">
    <citation type="submission" date="2020-05" db="EMBL/GenBank/DDBJ databases">
        <authorList>
            <person name="Chiriac C."/>
            <person name="Salcher M."/>
            <person name="Ghai R."/>
            <person name="Kavagutti S V."/>
        </authorList>
    </citation>
    <scope>NUCLEOTIDE SEQUENCE</scope>
</reference>
<name>A0A6J5PUW8_9CAUD</name>
<sequence length="70" mass="8139">MEKTRGIPMNFSHTYVKELELLILETLLPTYEKYQKSIGINNPLTDINPDLLKQIKSKKKLPALLRAKEK</sequence>
<dbReference type="EMBL" id="LR796912">
    <property type="protein sequence ID" value="CAB4174657.1"/>
    <property type="molecule type" value="Genomic_DNA"/>
</dbReference>
<gene>
    <name evidence="2" type="ORF">UFOVP1123_139</name>
    <name evidence="3" type="ORF">UFOVP1239_12</name>
    <name evidence="4" type="ORF">UFOVP1577_7</name>
    <name evidence="1" type="ORF">UFOVP961_69</name>
</gene>
<dbReference type="EMBL" id="LR798422">
    <property type="protein sequence ID" value="CAB5230487.1"/>
    <property type="molecule type" value="Genomic_DNA"/>
</dbReference>
<organism evidence="1">
    <name type="scientific">uncultured Caudovirales phage</name>
    <dbReference type="NCBI Taxonomy" id="2100421"/>
    <lineage>
        <taxon>Viruses</taxon>
        <taxon>Duplodnaviria</taxon>
        <taxon>Heunggongvirae</taxon>
        <taxon>Uroviricota</taxon>
        <taxon>Caudoviricetes</taxon>
        <taxon>Peduoviridae</taxon>
        <taxon>Maltschvirus</taxon>
        <taxon>Maltschvirus maltsch</taxon>
    </lineage>
</organism>
<evidence type="ECO:0000313" key="2">
    <source>
        <dbReference type="EMBL" id="CAB4185766.1"/>
    </source>
</evidence>
<evidence type="ECO:0000313" key="1">
    <source>
        <dbReference type="EMBL" id="CAB4174657.1"/>
    </source>
</evidence>